<organism evidence="4">
    <name type="scientific">marine sediment metagenome</name>
    <dbReference type="NCBI Taxonomy" id="412755"/>
    <lineage>
        <taxon>unclassified sequences</taxon>
        <taxon>metagenomes</taxon>
        <taxon>ecological metagenomes</taxon>
    </lineage>
</organism>
<feature type="domain" description="N-acetyltransferase" evidence="3">
    <location>
        <begin position="1"/>
        <end position="124"/>
    </location>
</feature>
<evidence type="ECO:0000256" key="2">
    <source>
        <dbReference type="ARBA" id="ARBA00023315"/>
    </source>
</evidence>
<dbReference type="InterPro" id="IPR045039">
    <property type="entry name" value="NSI-like"/>
</dbReference>
<gene>
    <name evidence="4" type="ORF">S03H2_16055</name>
</gene>
<proteinExistence type="predicted"/>
<name>X1GY01_9ZZZZ</name>
<reference evidence="4" key="1">
    <citation type="journal article" date="2014" name="Front. Microbiol.">
        <title>High frequency of phylogenetically diverse reductive dehalogenase-homologous genes in deep subseafloor sedimentary metagenomes.</title>
        <authorList>
            <person name="Kawai M."/>
            <person name="Futagami T."/>
            <person name="Toyoda A."/>
            <person name="Takaki Y."/>
            <person name="Nishi S."/>
            <person name="Hori S."/>
            <person name="Arai W."/>
            <person name="Tsubouchi T."/>
            <person name="Morono Y."/>
            <person name="Uchiyama I."/>
            <person name="Ito T."/>
            <person name="Fujiyama A."/>
            <person name="Inagaki F."/>
            <person name="Takami H."/>
        </authorList>
    </citation>
    <scope>NUCLEOTIDE SEQUENCE</scope>
    <source>
        <strain evidence="4">Expedition CK06-06</strain>
    </source>
</reference>
<comment type="caution">
    <text evidence="4">The sequence shown here is derived from an EMBL/GenBank/DDBJ whole genome shotgun (WGS) entry which is preliminary data.</text>
</comment>
<sequence length="139" mass="15738">ELINYFADKGEMLARSLSEIYENIRDYFVVRQGERVIACVALHVSWSDLAEIKSLVVAEDCQQQGIGDQLVETCLKEANELGISTVFCLTYKPAFFEKCGFSQVDKAELPQKVWGECYRCPKFPNCDEVALIYHLKTGA</sequence>
<evidence type="ECO:0000256" key="1">
    <source>
        <dbReference type="ARBA" id="ARBA00022679"/>
    </source>
</evidence>
<evidence type="ECO:0000313" key="4">
    <source>
        <dbReference type="EMBL" id="GAH37903.1"/>
    </source>
</evidence>
<dbReference type="Gene3D" id="3.40.630.30">
    <property type="match status" value="1"/>
</dbReference>
<dbReference type="CDD" id="cd04301">
    <property type="entry name" value="NAT_SF"/>
    <property type="match status" value="1"/>
</dbReference>
<dbReference type="InterPro" id="IPR016181">
    <property type="entry name" value="Acyl_CoA_acyltransferase"/>
</dbReference>
<dbReference type="Pfam" id="PF00583">
    <property type="entry name" value="Acetyltransf_1"/>
    <property type="match status" value="1"/>
</dbReference>
<dbReference type="PANTHER" id="PTHR43626">
    <property type="entry name" value="ACYL-COA N-ACYLTRANSFERASE"/>
    <property type="match status" value="1"/>
</dbReference>
<dbReference type="GO" id="GO:0005737">
    <property type="term" value="C:cytoplasm"/>
    <property type="evidence" value="ECO:0007669"/>
    <property type="project" value="TreeGrafter"/>
</dbReference>
<dbReference type="PANTHER" id="PTHR43626:SF4">
    <property type="entry name" value="GCN5-RELATED N-ACETYLTRANSFERASE 2, CHLOROPLASTIC"/>
    <property type="match status" value="1"/>
</dbReference>
<dbReference type="EMBL" id="BARU01008184">
    <property type="protein sequence ID" value="GAH37903.1"/>
    <property type="molecule type" value="Genomic_DNA"/>
</dbReference>
<keyword evidence="2" id="KW-0012">Acyltransferase</keyword>
<protein>
    <recommendedName>
        <fullName evidence="3">N-acetyltransferase domain-containing protein</fullName>
    </recommendedName>
</protein>
<keyword evidence="1" id="KW-0808">Transferase</keyword>
<evidence type="ECO:0000259" key="3">
    <source>
        <dbReference type="PROSITE" id="PS51186"/>
    </source>
</evidence>
<accession>X1GY01</accession>
<dbReference type="PROSITE" id="PS51186">
    <property type="entry name" value="GNAT"/>
    <property type="match status" value="1"/>
</dbReference>
<dbReference type="InterPro" id="IPR000182">
    <property type="entry name" value="GNAT_dom"/>
</dbReference>
<dbReference type="SUPFAM" id="SSF55729">
    <property type="entry name" value="Acyl-CoA N-acyltransferases (Nat)"/>
    <property type="match status" value="1"/>
</dbReference>
<dbReference type="AlphaFoldDB" id="X1GY01"/>
<feature type="non-terminal residue" evidence="4">
    <location>
        <position position="1"/>
    </location>
</feature>
<dbReference type="GO" id="GO:0008080">
    <property type="term" value="F:N-acetyltransferase activity"/>
    <property type="evidence" value="ECO:0007669"/>
    <property type="project" value="InterPro"/>
</dbReference>
<dbReference type="NCBIfam" id="NF005840">
    <property type="entry name" value="PRK07757.1"/>
    <property type="match status" value="1"/>
</dbReference>